<feature type="coiled-coil region" evidence="1">
    <location>
        <begin position="14"/>
        <end position="41"/>
    </location>
</feature>
<sequence length="109" mass="12987">MQPTSVRIMTTQAAATLHDAIAQLRQQLDTMRRQIQRLGINEEQFQDWFDQQLFKVTHSQPEDYINEVEATLRQLERTSNAENQRWLAQRIELQMLALQRALRCFDRKS</sequence>
<evidence type="ECO:0000313" key="2">
    <source>
        <dbReference type="EMBL" id="CAB0149662.1"/>
    </source>
</evidence>
<keyword evidence="3" id="KW-1185">Reference proteome</keyword>
<evidence type="ECO:0008006" key="4">
    <source>
        <dbReference type="Google" id="ProtNLM"/>
    </source>
</evidence>
<protein>
    <recommendedName>
        <fullName evidence="4">Primosomal replication protein N</fullName>
    </recommendedName>
</protein>
<name>A0A6S6WL30_9GAMM</name>
<proteinExistence type="predicted"/>
<evidence type="ECO:0000313" key="3">
    <source>
        <dbReference type="Proteomes" id="UP000481517"/>
    </source>
</evidence>
<dbReference type="AlphaFoldDB" id="A0A6S6WL30"/>
<gene>
    <name evidence="2" type="ORF">PSI9734_00237</name>
</gene>
<organism evidence="2 3">
    <name type="scientific">Pseudidiomarina piscicola</name>
    <dbReference type="NCBI Taxonomy" id="2614830"/>
    <lineage>
        <taxon>Bacteria</taxon>
        <taxon>Pseudomonadati</taxon>
        <taxon>Pseudomonadota</taxon>
        <taxon>Gammaproteobacteria</taxon>
        <taxon>Alteromonadales</taxon>
        <taxon>Idiomarinaceae</taxon>
        <taxon>Pseudidiomarina</taxon>
    </lineage>
</organism>
<dbReference type="InterPro" id="IPR010890">
    <property type="entry name" value="PriC"/>
</dbReference>
<reference evidence="2 3" key="1">
    <citation type="submission" date="2020-02" db="EMBL/GenBank/DDBJ databases">
        <authorList>
            <person name="Rodrigo-Torres L."/>
            <person name="Arahal R. D."/>
            <person name="Lucena T."/>
        </authorList>
    </citation>
    <scope>NUCLEOTIDE SEQUENCE [LARGE SCALE GENOMIC DNA]</scope>
    <source>
        <strain evidence="2 3">CECT 9734</strain>
    </source>
</reference>
<keyword evidence="1" id="KW-0175">Coiled coil</keyword>
<dbReference type="RefSeq" id="WP_173919285.1">
    <property type="nucleotide sequence ID" value="NZ_CADCXY010000001.1"/>
</dbReference>
<accession>A0A6S6WL30</accession>
<dbReference type="Proteomes" id="UP000481517">
    <property type="component" value="Unassembled WGS sequence"/>
</dbReference>
<dbReference type="EMBL" id="CADCXY010000001">
    <property type="protein sequence ID" value="CAB0149662.1"/>
    <property type="molecule type" value="Genomic_DNA"/>
</dbReference>
<dbReference type="InterPro" id="IPR038338">
    <property type="entry name" value="PriC_sf"/>
</dbReference>
<dbReference type="Pfam" id="PF07445">
    <property type="entry name" value="PriC"/>
    <property type="match status" value="1"/>
</dbReference>
<evidence type="ECO:0000256" key="1">
    <source>
        <dbReference type="SAM" id="Coils"/>
    </source>
</evidence>
<dbReference type="Gene3D" id="1.20.1270.340">
    <property type="match status" value="1"/>
</dbReference>